<comment type="caution">
    <text evidence="13">The sequence shown here is derived from an EMBL/GenBank/DDBJ whole genome shotgun (WGS) entry which is preliminary data.</text>
</comment>
<dbReference type="InterPro" id="IPR004299">
    <property type="entry name" value="MBOAT_fam"/>
</dbReference>
<keyword evidence="4 11" id="KW-1003">Cell membrane</keyword>
<evidence type="ECO:0000256" key="5">
    <source>
        <dbReference type="ARBA" id="ARBA00022679"/>
    </source>
</evidence>
<dbReference type="PIRSF" id="PIRSF500217">
    <property type="entry name" value="AlgI"/>
    <property type="match status" value="1"/>
</dbReference>
<keyword evidence="11" id="KW-0997">Cell inner membrane</keyword>
<feature type="transmembrane region" description="Helical" evidence="12">
    <location>
        <begin position="51"/>
        <end position="67"/>
    </location>
</feature>
<feature type="transmembrane region" description="Helical" evidence="12">
    <location>
        <begin position="462"/>
        <end position="485"/>
    </location>
</feature>
<name>A0ABN0QBE0_ENTCL</name>
<evidence type="ECO:0000256" key="8">
    <source>
        <dbReference type="ARBA" id="ARBA00022989"/>
    </source>
</evidence>
<dbReference type="EC" id="2.3.1.-" evidence="11"/>
<sequence>MIFSSPEFVFAFLPITFLVYFLLNRFKFIYFGKLWLVVASLYFYSYWSLNYLPLMLGSIIISYSLGMQLAKGAKRKKEMLTVGIVANLAVLCYYKYMNFFLDNINIITEQQFHIEGIILPIGISFYTFTQIAFLVDSYKGSAKEYDLVNYALFVTFFPHLIAGPILHHKEMMSQFKSLRTVPIKYNNILMGLMIFGIGLFKKTIIADTFAQWAEIGYVAGTHHDFYSAWVTSLSYTFQLYFDFSGYCDMAIGAALLFNIWLPINFNSPYKAINIQDFWRRWHITLGRYLRDYLYIPLGGNRCTVSKTYCNLFLTFVIGGLWHGASWMFIIWGAMHGLALVIHRVWSKFGIAMYKPLAWMITFLYVHIAWVFFRAHTVQDAMNIITAMFNIDSARAISVSAIPITNMTLLGVNADVLLAALPVGLVGYSMQIAAIACAFCIVSSKNALEIVRTQEQSIIKVGVLSLLTVTALYMVLHTTSPVFLYFNF</sequence>
<evidence type="ECO:0000256" key="7">
    <source>
        <dbReference type="ARBA" id="ARBA00022841"/>
    </source>
</evidence>
<dbReference type="PANTHER" id="PTHR13285:SF23">
    <property type="entry name" value="TEICHOIC ACID D-ALANYLTRANSFERASE"/>
    <property type="match status" value="1"/>
</dbReference>
<keyword evidence="7 11" id="KW-0016">Alginate biosynthesis</keyword>
<feature type="transmembrane region" description="Helical" evidence="12">
    <location>
        <begin position="6"/>
        <end position="23"/>
    </location>
</feature>
<proteinExistence type="inferred from homology"/>
<evidence type="ECO:0000256" key="10">
    <source>
        <dbReference type="ARBA" id="ARBA00023315"/>
    </source>
</evidence>
<feature type="transmembrane region" description="Helical" evidence="12">
    <location>
        <begin position="183"/>
        <end position="200"/>
    </location>
</feature>
<keyword evidence="14" id="KW-1185">Reference proteome</keyword>
<evidence type="ECO:0000256" key="3">
    <source>
        <dbReference type="ARBA" id="ARBA00010323"/>
    </source>
</evidence>
<evidence type="ECO:0000256" key="2">
    <source>
        <dbReference type="ARBA" id="ARBA00005182"/>
    </source>
</evidence>
<comment type="similarity">
    <text evidence="3 11">Belongs to the membrane-bound acyltransferase family.</text>
</comment>
<evidence type="ECO:0000313" key="13">
    <source>
        <dbReference type="EMBL" id="ESS59576.1"/>
    </source>
</evidence>
<accession>A0ABN0QBE0</accession>
<dbReference type="PIRSF" id="PIRSF016636">
    <property type="entry name" value="AlgI_DltB"/>
    <property type="match status" value="1"/>
</dbReference>
<keyword evidence="6 11" id="KW-0812">Transmembrane</keyword>
<dbReference type="InterPro" id="IPR028362">
    <property type="entry name" value="AlgI"/>
</dbReference>
<keyword evidence="8 12" id="KW-1133">Transmembrane helix</keyword>
<comment type="subcellular location">
    <subcellularLocation>
        <location evidence="11">Cell inner membrane</location>
    </subcellularLocation>
    <subcellularLocation>
        <location evidence="1">Cell membrane</location>
        <topology evidence="1">Multi-pass membrane protein</topology>
    </subcellularLocation>
</comment>
<keyword evidence="9 11" id="KW-0472">Membrane</keyword>
<keyword evidence="5 11" id="KW-0808">Transferase</keyword>
<keyword evidence="10 11" id="KW-0012">Acyltransferase</keyword>
<evidence type="ECO:0000256" key="1">
    <source>
        <dbReference type="ARBA" id="ARBA00004651"/>
    </source>
</evidence>
<gene>
    <name evidence="13" type="ORF">EDP2_1146</name>
</gene>
<organism evidence="13 14">
    <name type="scientific">Enterobacter cloacae S611</name>
    <dbReference type="NCBI Taxonomy" id="1399146"/>
    <lineage>
        <taxon>Bacteria</taxon>
        <taxon>Pseudomonadati</taxon>
        <taxon>Pseudomonadota</taxon>
        <taxon>Gammaproteobacteria</taxon>
        <taxon>Enterobacterales</taxon>
        <taxon>Enterobacteriaceae</taxon>
        <taxon>Enterobacter</taxon>
        <taxon>Enterobacter cloacae complex</taxon>
    </lineage>
</organism>
<evidence type="ECO:0000256" key="12">
    <source>
        <dbReference type="SAM" id="Phobius"/>
    </source>
</evidence>
<protein>
    <recommendedName>
        <fullName evidence="11">Probable alginate O-acetylase</fullName>
        <ecNumber evidence="11">2.3.1.-</ecNumber>
    </recommendedName>
</protein>
<dbReference type="Pfam" id="PF03062">
    <property type="entry name" value="MBOAT"/>
    <property type="match status" value="1"/>
</dbReference>
<evidence type="ECO:0000256" key="9">
    <source>
        <dbReference type="ARBA" id="ARBA00023136"/>
    </source>
</evidence>
<evidence type="ECO:0000256" key="6">
    <source>
        <dbReference type="ARBA" id="ARBA00022692"/>
    </source>
</evidence>
<feature type="transmembrane region" description="Helical" evidence="12">
    <location>
        <begin position="117"/>
        <end position="135"/>
    </location>
</feature>
<feature type="transmembrane region" description="Helical" evidence="12">
    <location>
        <begin position="353"/>
        <end position="372"/>
    </location>
</feature>
<feature type="transmembrane region" description="Helical" evidence="12">
    <location>
        <begin position="415"/>
        <end position="441"/>
    </location>
</feature>
<evidence type="ECO:0000256" key="11">
    <source>
        <dbReference type="PIRNR" id="PIRNR016636"/>
    </source>
</evidence>
<dbReference type="PANTHER" id="PTHR13285">
    <property type="entry name" value="ACYLTRANSFERASE"/>
    <property type="match status" value="1"/>
</dbReference>
<dbReference type="EMBL" id="AXOM01000013">
    <property type="protein sequence ID" value="ESS59576.1"/>
    <property type="molecule type" value="Genomic_DNA"/>
</dbReference>
<feature type="transmembrane region" description="Helical" evidence="12">
    <location>
        <begin position="79"/>
        <end position="97"/>
    </location>
</feature>
<dbReference type="Proteomes" id="UP000017834">
    <property type="component" value="Unassembled WGS sequence"/>
</dbReference>
<evidence type="ECO:0000313" key="14">
    <source>
        <dbReference type="Proteomes" id="UP000017834"/>
    </source>
</evidence>
<dbReference type="InterPro" id="IPR051085">
    <property type="entry name" value="MB_O-acyltransferase"/>
</dbReference>
<reference evidence="13 14" key="1">
    <citation type="journal article" date="2014" name="Genome Announc.">
        <title>Draft Genome Sequence of Enterobacter cloacae Strain S611.</title>
        <authorList>
            <person name="Wang D."/>
            <person name="Han C.S."/>
            <person name="Dichosa A.E."/>
            <person name="Gleasner C.D."/>
            <person name="Johnson S.L."/>
            <person name="Daligault H.E."/>
            <person name="Davenport K.W."/>
            <person name="Li P.E."/>
            <person name="Pierson E.A."/>
            <person name="Pierson L.S.III."/>
        </authorList>
    </citation>
    <scope>NUCLEOTIDE SEQUENCE [LARGE SCALE GENOMIC DNA]</scope>
    <source>
        <strain evidence="13 14">S611</strain>
    </source>
</reference>
<evidence type="ECO:0000256" key="4">
    <source>
        <dbReference type="ARBA" id="ARBA00022475"/>
    </source>
</evidence>
<dbReference type="InterPro" id="IPR024194">
    <property type="entry name" value="Ac/AlaTfrase_AlgI/DltB"/>
</dbReference>
<comment type="pathway">
    <text evidence="2 11">Glycan biosynthesis; alginate biosynthesis.</text>
</comment>
<feature type="transmembrane region" description="Helical" evidence="12">
    <location>
        <begin position="147"/>
        <end position="167"/>
    </location>
</feature>